<dbReference type="GO" id="GO:0032259">
    <property type="term" value="P:methylation"/>
    <property type="evidence" value="ECO:0007669"/>
    <property type="project" value="UniProtKB-KW"/>
</dbReference>
<dbReference type="SUPFAM" id="SSF53335">
    <property type="entry name" value="S-adenosyl-L-methionine-dependent methyltransferases"/>
    <property type="match status" value="1"/>
</dbReference>
<dbReference type="InterPro" id="IPR010719">
    <property type="entry name" value="MnmM_MeTrfase"/>
</dbReference>
<evidence type="ECO:0000313" key="6">
    <source>
        <dbReference type="Proteomes" id="UP001155027"/>
    </source>
</evidence>
<evidence type="ECO:0000313" key="1">
    <source>
        <dbReference type="EMBL" id="MCS3676831.1"/>
    </source>
</evidence>
<proteinExistence type="predicted"/>
<dbReference type="Proteomes" id="UP001155040">
    <property type="component" value="Unassembled WGS sequence"/>
</dbReference>
<dbReference type="GO" id="GO:0008168">
    <property type="term" value="F:methyltransferase activity"/>
    <property type="evidence" value="ECO:0007669"/>
    <property type="project" value="UniProtKB-KW"/>
</dbReference>
<dbReference type="PANTHER" id="PTHR35276:SF1">
    <property type="entry name" value="TRNA (MNM(5)S(2)U34)-METHYLTRANSFERASE, CHLOROPLASTIC"/>
    <property type="match status" value="1"/>
</dbReference>
<dbReference type="Proteomes" id="UP001155144">
    <property type="component" value="Unassembled WGS sequence"/>
</dbReference>
<dbReference type="EMBL" id="JANUBL010000002">
    <property type="protein sequence ID" value="MCS4121128.1"/>
    <property type="molecule type" value="Genomic_DNA"/>
</dbReference>
<evidence type="ECO:0000313" key="4">
    <source>
        <dbReference type="EMBL" id="MCS4035256.1"/>
    </source>
</evidence>
<evidence type="ECO:0000313" key="5">
    <source>
        <dbReference type="EMBL" id="MCS4121128.1"/>
    </source>
</evidence>
<name>A0A9X2TFS6_9BACT</name>
<dbReference type="InterPro" id="IPR029063">
    <property type="entry name" value="SAM-dependent_MTases_sf"/>
</dbReference>
<dbReference type="Proteomes" id="UP001155027">
    <property type="component" value="Unassembled WGS sequence"/>
</dbReference>
<dbReference type="EMBL" id="JANUBF010000001">
    <property type="protein sequence ID" value="MCS4035256.1"/>
    <property type="molecule type" value="Genomic_DNA"/>
</dbReference>
<keyword evidence="1" id="KW-0489">Methyltransferase</keyword>
<dbReference type="Gene3D" id="3.40.50.150">
    <property type="entry name" value="Vaccinia Virus protein VP39"/>
    <property type="match status" value="1"/>
</dbReference>
<dbReference type="RefSeq" id="WP_013062016.1">
    <property type="nucleotide sequence ID" value="NZ_CALTSD010000023.1"/>
</dbReference>
<organism evidence="1 6">
    <name type="scientific">Salinibacter ruber</name>
    <dbReference type="NCBI Taxonomy" id="146919"/>
    <lineage>
        <taxon>Bacteria</taxon>
        <taxon>Pseudomonadati</taxon>
        <taxon>Rhodothermota</taxon>
        <taxon>Rhodothermia</taxon>
        <taxon>Rhodothermales</taxon>
        <taxon>Salinibacteraceae</taxon>
        <taxon>Salinibacter</taxon>
    </lineage>
</organism>
<comment type="caution">
    <text evidence="1">The sequence shown here is derived from an EMBL/GenBank/DDBJ whole genome shotgun (WGS) entry which is preliminary data.</text>
</comment>
<evidence type="ECO:0000313" key="3">
    <source>
        <dbReference type="EMBL" id="MCS3950548.1"/>
    </source>
</evidence>
<protein>
    <submittedName>
        <fullName evidence="1">Methyltransferase</fullName>
    </submittedName>
</protein>
<dbReference type="EMBL" id="JANUBB010000002">
    <property type="protein sequence ID" value="MCS3950548.1"/>
    <property type="molecule type" value="Genomic_DNA"/>
</dbReference>
<keyword evidence="1" id="KW-0808">Transferase</keyword>
<dbReference type="EMBL" id="JANUAU010000002">
    <property type="protein sequence ID" value="MCS3676831.1"/>
    <property type="molecule type" value="Genomic_DNA"/>
</dbReference>
<dbReference type="Pfam" id="PF06962">
    <property type="entry name" value="rRNA_methylase"/>
    <property type="match status" value="1"/>
</dbReference>
<dbReference type="EMBL" id="JANUAE010000002">
    <property type="protein sequence ID" value="MCS3709063.1"/>
    <property type="molecule type" value="Genomic_DNA"/>
</dbReference>
<gene>
    <name evidence="5" type="ORF">GGP45_001470</name>
    <name evidence="2" type="ORF">GGP61_000658</name>
    <name evidence="1" type="ORF">GGP71_000738</name>
    <name evidence="3" type="ORF">GGP83_000482</name>
    <name evidence="4" type="ORF">GGQ01_000297</name>
</gene>
<reference evidence="1" key="1">
    <citation type="submission" date="2022-08" db="EMBL/GenBank/DDBJ databases">
        <title>Genomic Encyclopedia of Type Strains, Phase V (KMG-V): Genome sequencing to study the core and pangenomes of soil and plant-associated prokaryotes.</title>
        <authorList>
            <person name="Whitman W."/>
        </authorList>
    </citation>
    <scope>NUCLEOTIDE SEQUENCE</scope>
    <source>
        <strain evidence="1">0</strain>
        <strain evidence="3">SP2017</strain>
        <strain evidence="4">SP3012</strain>
        <strain evidence="5">SP3026</strain>
        <strain evidence="2">SP3049</strain>
    </source>
</reference>
<dbReference type="Proteomes" id="UP001155010">
    <property type="component" value="Unassembled WGS sequence"/>
</dbReference>
<dbReference type="AlphaFoldDB" id="A0A9X2TFS6"/>
<dbReference type="PANTHER" id="PTHR35276">
    <property type="entry name" value="S-ADENOSYL-L-METHIONINE-DEPENDENT METHYLTRANSFERASES SUPERFAMILY PROTEIN"/>
    <property type="match status" value="1"/>
</dbReference>
<evidence type="ECO:0000313" key="2">
    <source>
        <dbReference type="EMBL" id="MCS3709063.1"/>
    </source>
</evidence>
<sequence length="192" mass="20332">MVIPSILEQAHALAGRAVGEGGIAVDATVGNGHDTAFLARAVGAGGAVVGFDVQEEALVETRHRLEREALSAPVRLVHAGHQTLARHLEEAERGRVGAIMFNLGYLPGGDHSVVTRPETTRQALDAGTEALRPGGVITVVAYTGHEGGDEEADAVEAWASALPQAQFRALSYRFPNWSNDPPRLFAVEKRDA</sequence>
<dbReference type="Proteomes" id="UP001155057">
    <property type="component" value="Unassembled WGS sequence"/>
</dbReference>
<accession>A0A9X2TFS6</accession>